<dbReference type="AlphaFoldDB" id="A0A9X1V609"/>
<dbReference type="Gene3D" id="3.40.47.10">
    <property type="match status" value="2"/>
</dbReference>
<dbReference type="PROSITE" id="PS00441">
    <property type="entry name" value="CHALCONE_SYNTH"/>
    <property type="match status" value="1"/>
</dbReference>
<dbReference type="InterPro" id="IPR012328">
    <property type="entry name" value="Chalcone/stilbene_synt_C"/>
</dbReference>
<feature type="active site" description="Acyl-thioester intermediate" evidence="4">
    <location>
        <position position="139"/>
    </location>
</feature>
<dbReference type="PIRSF" id="PIRSF000451">
    <property type="entry name" value="PKS_III"/>
    <property type="match status" value="1"/>
</dbReference>
<dbReference type="Pfam" id="PF00195">
    <property type="entry name" value="Chal_sti_synt_N"/>
    <property type="match status" value="1"/>
</dbReference>
<proteinExistence type="inferred from homology"/>
<dbReference type="PANTHER" id="PTHR11877:SF99">
    <property type="entry name" value="1,3,6,8-TETRAHYDROXYNAPHTHALENE SYNTHASE"/>
    <property type="match status" value="1"/>
</dbReference>
<dbReference type="EMBL" id="JALBUF010000001">
    <property type="protein sequence ID" value="MCI0181847.1"/>
    <property type="molecule type" value="Genomic_DNA"/>
</dbReference>
<dbReference type="InterPro" id="IPR018088">
    <property type="entry name" value="Chalcone/stilbene_synthase_AS"/>
</dbReference>
<gene>
    <name evidence="7" type="ORF">MM817_00094</name>
</gene>
<organism evidence="7 8">
    <name type="scientific">Sulfoacidibacillus ferrooxidans</name>
    <dbReference type="NCBI Taxonomy" id="2005001"/>
    <lineage>
        <taxon>Bacteria</taxon>
        <taxon>Bacillati</taxon>
        <taxon>Bacillota</taxon>
        <taxon>Bacilli</taxon>
        <taxon>Bacillales</taxon>
        <taxon>Alicyclobacillaceae</taxon>
        <taxon>Sulfoacidibacillus</taxon>
    </lineage>
</organism>
<keyword evidence="2 7" id="KW-0808">Transferase</keyword>
<dbReference type="Pfam" id="PF02797">
    <property type="entry name" value="Chal_sti_synt_C"/>
    <property type="match status" value="1"/>
</dbReference>
<dbReference type="RefSeq" id="WP_241711478.1">
    <property type="nucleotide sequence ID" value="NZ_JALBUF010000001.1"/>
</dbReference>
<reference evidence="7" key="1">
    <citation type="submission" date="2022-03" db="EMBL/GenBank/DDBJ databases">
        <title>Draft Genome Sequence of Firmicute Strain S0AB, a Heterotrophic Iron/Sulfur-Oxidizing Extreme Acidophile.</title>
        <authorList>
            <person name="Vergara E."/>
            <person name="Pakostova E."/>
            <person name="Johnson D.B."/>
            <person name="Holmes D.S."/>
        </authorList>
    </citation>
    <scope>NUCLEOTIDE SEQUENCE</scope>
    <source>
        <strain evidence="7">S0AB</strain>
    </source>
</reference>
<comment type="similarity">
    <text evidence="1">Belongs to the thiolase-like superfamily. Chalcone/stilbene synthases family.</text>
</comment>
<evidence type="ECO:0000256" key="1">
    <source>
        <dbReference type="ARBA" id="ARBA00005531"/>
    </source>
</evidence>
<keyword evidence="3 7" id="KW-0012">Acyltransferase</keyword>
<accession>A0A9X1V609</accession>
<evidence type="ECO:0000256" key="3">
    <source>
        <dbReference type="ARBA" id="ARBA00023315"/>
    </source>
</evidence>
<name>A0A9X1V609_9BACL</name>
<sequence length="361" mass="39407">MGTIVAVETAVPSYTVTREEGKEVARRLFADRFRDIDRLLAVFDHAEIEKRHFCVPLDWFTTPRTFKEKNEQYQHSAVELSVQSAQAVLLTAGIAAKDIDAIVFVSSTGIATPSLDTRIAQILGMREDIARIPLWGLGCAGGASGLARADDYVQAHPEAIVLLVAVELCGLTFVYGDGSKSNLIGTALFSDGAASVIVVGEQRTQDSGQPFHGPRIVSSKSQLWPASEDVMGWDVRDEGLSVIFSRDIPSLVRKEMDDQISQLLDANQLTRHELTQFIAHPGGAKVLQAYQQALDLPADWLDEARLVLREYGNMSSPTVLFVLRLVMAHLRHDAIANHGYGVLAALGPGFSCEQVLLHFGS</sequence>
<dbReference type="Proteomes" id="UP001139263">
    <property type="component" value="Unassembled WGS sequence"/>
</dbReference>
<dbReference type="SUPFAM" id="SSF53901">
    <property type="entry name" value="Thiolase-like"/>
    <property type="match status" value="2"/>
</dbReference>
<evidence type="ECO:0000313" key="7">
    <source>
        <dbReference type="EMBL" id="MCI0181847.1"/>
    </source>
</evidence>
<dbReference type="CDD" id="cd00831">
    <property type="entry name" value="CHS_like"/>
    <property type="match status" value="1"/>
</dbReference>
<evidence type="ECO:0000256" key="2">
    <source>
        <dbReference type="ARBA" id="ARBA00022679"/>
    </source>
</evidence>
<dbReference type="InterPro" id="IPR001099">
    <property type="entry name" value="Chalcone/stilbene_synt_N"/>
</dbReference>
<feature type="domain" description="Chalcone/stilbene synthase C-terminal" evidence="6">
    <location>
        <begin position="216"/>
        <end position="358"/>
    </location>
</feature>
<dbReference type="GO" id="GO:0016747">
    <property type="term" value="F:acyltransferase activity, transferring groups other than amino-acyl groups"/>
    <property type="evidence" value="ECO:0007669"/>
    <property type="project" value="InterPro"/>
</dbReference>
<dbReference type="InterPro" id="IPR011141">
    <property type="entry name" value="Polyketide_synthase_type-III"/>
</dbReference>
<dbReference type="EC" id="2.3.1.-" evidence="7"/>
<dbReference type="GO" id="GO:0030639">
    <property type="term" value="P:polyketide biosynthetic process"/>
    <property type="evidence" value="ECO:0007669"/>
    <property type="project" value="TreeGrafter"/>
</dbReference>
<evidence type="ECO:0000259" key="5">
    <source>
        <dbReference type="Pfam" id="PF00195"/>
    </source>
</evidence>
<evidence type="ECO:0000256" key="4">
    <source>
        <dbReference type="PIRSR" id="PIRSR000451-1"/>
    </source>
</evidence>
<dbReference type="InterPro" id="IPR016039">
    <property type="entry name" value="Thiolase-like"/>
</dbReference>
<protein>
    <submittedName>
        <fullName evidence="7">Alpha-pyrone synthesis polyketide synthase-like Pks11</fullName>
        <ecNumber evidence="7">2.3.1.-</ecNumber>
    </submittedName>
</protein>
<evidence type="ECO:0000259" key="6">
    <source>
        <dbReference type="Pfam" id="PF02797"/>
    </source>
</evidence>
<keyword evidence="8" id="KW-1185">Reference proteome</keyword>
<evidence type="ECO:0000313" key="8">
    <source>
        <dbReference type="Proteomes" id="UP001139263"/>
    </source>
</evidence>
<feature type="domain" description="Chalcone/stilbene synthase N-terminal" evidence="5">
    <location>
        <begin position="64"/>
        <end position="198"/>
    </location>
</feature>
<comment type="caution">
    <text evidence="7">The sequence shown here is derived from an EMBL/GenBank/DDBJ whole genome shotgun (WGS) entry which is preliminary data.</text>
</comment>
<dbReference type="PANTHER" id="PTHR11877">
    <property type="entry name" value="HYDROXYMETHYLGLUTARYL-COA SYNTHASE"/>
    <property type="match status" value="1"/>
</dbReference>